<comment type="function">
    <text evidence="12 13">RNA polymerase that catalyzes the synthesis of short RNA molecules used as primers for DNA polymerase during DNA replication.</text>
</comment>
<evidence type="ECO:0000313" key="17">
    <source>
        <dbReference type="Proteomes" id="UP000305881"/>
    </source>
</evidence>
<dbReference type="InterPro" id="IPR030846">
    <property type="entry name" value="DnaG_bac"/>
</dbReference>
<dbReference type="Pfam" id="PF13155">
    <property type="entry name" value="Toprim_2"/>
    <property type="match status" value="1"/>
</dbReference>
<dbReference type="InterPro" id="IPR037068">
    <property type="entry name" value="DNA_primase_core_N_sf"/>
</dbReference>
<protein>
    <recommendedName>
        <fullName evidence="12 13">DNA primase</fullName>
        <ecNumber evidence="12">2.7.7.101</ecNumber>
    </recommendedName>
</protein>
<evidence type="ECO:0000313" key="16">
    <source>
        <dbReference type="EMBL" id="QCW80909.1"/>
    </source>
</evidence>
<dbReference type="InterPro" id="IPR006171">
    <property type="entry name" value="TOPRIM_dom"/>
</dbReference>
<evidence type="ECO:0000256" key="12">
    <source>
        <dbReference type="HAMAP-Rule" id="MF_00974"/>
    </source>
</evidence>
<keyword evidence="6 12" id="KW-0479">Metal-binding</keyword>
<dbReference type="InterPro" id="IPR016136">
    <property type="entry name" value="DNA_helicase_N/primase_C"/>
</dbReference>
<reference evidence="17" key="1">
    <citation type="journal article" date="2019" name="J. Bacteriol.">
        <title>A Mutagenic Screen Identifies a TonB-Dependent Receptor Required for the Lanthanide Metal Switch in the Type I Methanotroph 'Methylotuvimicrobium buryatense' 5GB1C.</title>
        <authorList>
            <person name="Groom J.D."/>
            <person name="Ford S.M."/>
            <person name="Pesesky M.W."/>
            <person name="Lidstrom M.E."/>
        </authorList>
    </citation>
    <scope>NUCLEOTIDE SEQUENCE [LARGE SCALE GENOMIC DNA]</scope>
    <source>
        <strain evidence="17">5GB1C</strain>
    </source>
</reference>
<dbReference type="AlphaFoldDB" id="A0A4P9UIF7"/>
<comment type="domain">
    <text evidence="12">Contains an N-terminal zinc-binding domain, a central core domain that contains the primase activity, and a C-terminal DnaB-binding domain.</text>
</comment>
<dbReference type="SUPFAM" id="SSF56731">
    <property type="entry name" value="DNA primase core"/>
    <property type="match status" value="1"/>
</dbReference>
<dbReference type="PANTHER" id="PTHR30313">
    <property type="entry name" value="DNA PRIMASE"/>
    <property type="match status" value="1"/>
</dbReference>
<dbReference type="PANTHER" id="PTHR30313:SF2">
    <property type="entry name" value="DNA PRIMASE"/>
    <property type="match status" value="1"/>
</dbReference>
<dbReference type="FunFam" id="3.90.980.10:FF:000001">
    <property type="entry name" value="DNA primase"/>
    <property type="match status" value="1"/>
</dbReference>
<dbReference type="GO" id="GO:0003677">
    <property type="term" value="F:DNA binding"/>
    <property type="evidence" value="ECO:0007669"/>
    <property type="project" value="UniProtKB-KW"/>
</dbReference>
<dbReference type="InterPro" id="IPR006295">
    <property type="entry name" value="DNA_primase_DnaG"/>
</dbReference>
<evidence type="ECO:0000256" key="5">
    <source>
        <dbReference type="ARBA" id="ARBA00022705"/>
    </source>
</evidence>
<dbReference type="EMBL" id="CP035467">
    <property type="protein sequence ID" value="QCW80909.1"/>
    <property type="molecule type" value="Genomic_DNA"/>
</dbReference>
<dbReference type="InterPro" id="IPR034151">
    <property type="entry name" value="TOPRIM_DnaG_bac"/>
</dbReference>
<evidence type="ECO:0000256" key="6">
    <source>
        <dbReference type="ARBA" id="ARBA00022723"/>
    </source>
</evidence>
<evidence type="ECO:0000256" key="7">
    <source>
        <dbReference type="ARBA" id="ARBA00022771"/>
    </source>
</evidence>
<evidence type="ECO:0000256" key="14">
    <source>
        <dbReference type="PIRSR" id="PIRSR002811-1"/>
    </source>
</evidence>
<evidence type="ECO:0000256" key="9">
    <source>
        <dbReference type="ARBA" id="ARBA00022842"/>
    </source>
</evidence>
<dbReference type="SMART" id="SM00400">
    <property type="entry name" value="ZnF_CHCC"/>
    <property type="match status" value="1"/>
</dbReference>
<evidence type="ECO:0000256" key="10">
    <source>
        <dbReference type="ARBA" id="ARBA00023125"/>
    </source>
</evidence>
<feature type="zinc finger region" description="CHC2-type" evidence="12 14">
    <location>
        <begin position="40"/>
        <end position="64"/>
    </location>
</feature>
<dbReference type="STRING" id="675511.GCA_000341735_02901"/>
<dbReference type="InterPro" id="IPR013173">
    <property type="entry name" value="DNA_primase_DnaG_DnaB-bd_dom"/>
</dbReference>
<keyword evidence="17" id="KW-1185">Reference proteome</keyword>
<dbReference type="SUPFAM" id="SSF57783">
    <property type="entry name" value="Zinc beta-ribbon"/>
    <property type="match status" value="1"/>
</dbReference>
<dbReference type="Gene3D" id="3.90.580.10">
    <property type="entry name" value="Zinc finger, CHC2-type domain"/>
    <property type="match status" value="1"/>
</dbReference>
<keyword evidence="9" id="KW-0460">Magnesium</keyword>
<dbReference type="Gene3D" id="1.20.50.20">
    <property type="entry name" value="DnaG, RNA polymerase domain, helical bundle"/>
    <property type="match status" value="1"/>
</dbReference>
<dbReference type="GO" id="GO:0003899">
    <property type="term" value="F:DNA-directed RNA polymerase activity"/>
    <property type="evidence" value="ECO:0007669"/>
    <property type="project" value="UniProtKB-UniRule"/>
</dbReference>
<proteinExistence type="inferred from homology"/>
<dbReference type="PIRSF" id="PIRSF002811">
    <property type="entry name" value="DnaG"/>
    <property type="match status" value="1"/>
</dbReference>
<dbReference type="Pfam" id="PF08275">
    <property type="entry name" value="DNAG_N"/>
    <property type="match status" value="1"/>
</dbReference>
<dbReference type="GO" id="GO:0005737">
    <property type="term" value="C:cytoplasm"/>
    <property type="evidence" value="ECO:0007669"/>
    <property type="project" value="TreeGrafter"/>
</dbReference>
<dbReference type="InterPro" id="IPR036977">
    <property type="entry name" value="DNA_primase_Znf_CHC2"/>
</dbReference>
<sequence>MSGRIPRDFINDLLLRVDIVDLIDSHVPLKKTGSNFVARCPFHSEKTPSFSVNRKKQFFYCFGCGASGNAISFLMDFSHLDFVEAVEDLAAFVGVSVPRESFVAPAGSSRSDVGPLFDLMDQVAGFYAEQLASEDGKKAIDYLKRRGVSGAIAKTYQLGYAPEGWNTLASRFNFVALTKAGLLVSKEGGGGYDRFRGRVMFPIRDKRGRVVGFGARVLDDSLPKYLNSPETPIFSKGNEVYGLYELLQSHSRPERILVVEGYMDVVALAQFGIGYAVATLGTSTSKAHMELLFRFSSELVFCFDGDKAGKEAAWRAMEATFPCLKDGRHVKIMLLPEGQDPDSLIRAEGVAAFERGIASAATLSEYFFGRVQDELSLESMEGRAQLINRSKKYLEQLPVGVFREMMYQRLQNLSGFNKLDVLENTATLSKVPKAAVHRDKKRLSPARVAISLLLQNPELIEVVEQKELDWESLNFPGKELFKEVVDLISSEYPKNLSMLLELFRGRHSEKVVKQLVFLDVMVPEEGVRAEFSDALERLNAQAREGRIEQLLEKESAEGLSREEREILGRLLVSR</sequence>
<dbReference type="EC" id="2.7.7.101" evidence="12"/>
<organism evidence="16 17">
    <name type="scientific">Methylotuvimicrobium buryatense</name>
    <name type="common">Methylomicrobium buryatense</name>
    <dbReference type="NCBI Taxonomy" id="95641"/>
    <lineage>
        <taxon>Bacteria</taxon>
        <taxon>Pseudomonadati</taxon>
        <taxon>Pseudomonadota</taxon>
        <taxon>Gammaproteobacteria</taxon>
        <taxon>Methylococcales</taxon>
        <taxon>Methylococcaceae</taxon>
        <taxon>Methylotuvimicrobium</taxon>
    </lineage>
</organism>
<dbReference type="Gene3D" id="3.90.980.10">
    <property type="entry name" value="DNA primase, catalytic core, N-terminal domain"/>
    <property type="match status" value="1"/>
</dbReference>
<evidence type="ECO:0000256" key="4">
    <source>
        <dbReference type="ARBA" id="ARBA00022695"/>
    </source>
</evidence>
<accession>A0A4P9UIF7</accession>
<keyword evidence="1 12" id="KW-0240">DNA-directed RNA polymerase</keyword>
<dbReference type="SMART" id="SM00766">
    <property type="entry name" value="DnaG_DnaB_bind"/>
    <property type="match status" value="1"/>
</dbReference>
<dbReference type="PROSITE" id="PS50880">
    <property type="entry name" value="TOPRIM"/>
    <property type="match status" value="1"/>
</dbReference>
<dbReference type="InterPro" id="IPR013264">
    <property type="entry name" value="DNAG_N"/>
</dbReference>
<keyword evidence="3 12" id="KW-0808">Transferase</keyword>
<comment type="catalytic activity">
    <reaction evidence="12">
        <text>ssDNA + n NTP = ssDNA/pppN(pN)n-1 hybrid + (n-1) diphosphate.</text>
        <dbReference type="EC" id="2.7.7.101"/>
    </reaction>
</comment>
<keyword evidence="7 12" id="KW-0863">Zinc-finger</keyword>
<dbReference type="GO" id="GO:0008270">
    <property type="term" value="F:zinc ion binding"/>
    <property type="evidence" value="ECO:0007669"/>
    <property type="project" value="UniProtKB-UniRule"/>
</dbReference>
<keyword evidence="8 12" id="KW-0862">Zinc</keyword>
<dbReference type="RefSeq" id="WP_017841385.1">
    <property type="nucleotide sequence ID" value="NZ_CP035467.1"/>
</dbReference>
<gene>
    <name evidence="12" type="primary">dnaG</name>
    <name evidence="16" type="ORF">EQU24_00515</name>
</gene>
<feature type="domain" description="Toprim" evidence="15">
    <location>
        <begin position="254"/>
        <end position="336"/>
    </location>
</feature>
<keyword evidence="4 12" id="KW-0548">Nucleotidyltransferase</keyword>
<dbReference type="Pfam" id="PF01807">
    <property type="entry name" value="Zn_ribbon_DnaG"/>
    <property type="match status" value="1"/>
</dbReference>
<dbReference type="InterPro" id="IPR019475">
    <property type="entry name" value="DNA_primase_DnaB-bd"/>
</dbReference>
<dbReference type="Proteomes" id="UP000305881">
    <property type="component" value="Chromosome"/>
</dbReference>
<evidence type="ECO:0000256" key="3">
    <source>
        <dbReference type="ARBA" id="ARBA00022679"/>
    </source>
</evidence>
<dbReference type="OrthoDB" id="9803773at2"/>
<keyword evidence="11 12" id="KW-0804">Transcription</keyword>
<evidence type="ECO:0000256" key="11">
    <source>
        <dbReference type="ARBA" id="ARBA00023163"/>
    </source>
</evidence>
<name>A0A4P9UIF7_METBY</name>
<comment type="similarity">
    <text evidence="12 13">Belongs to the DnaG primase family.</text>
</comment>
<dbReference type="GO" id="GO:0006269">
    <property type="term" value="P:DNA replication, synthesis of primer"/>
    <property type="evidence" value="ECO:0007669"/>
    <property type="project" value="UniProtKB-UniRule"/>
</dbReference>
<dbReference type="SUPFAM" id="SSF117023">
    <property type="entry name" value="DNA primase DnaG, C-terminal domain"/>
    <property type="match status" value="1"/>
</dbReference>
<comment type="subunit">
    <text evidence="12">Monomer. Interacts with DnaB.</text>
</comment>
<dbReference type="FunFam" id="3.40.1360.10:FF:000002">
    <property type="entry name" value="DNA primase"/>
    <property type="match status" value="1"/>
</dbReference>
<dbReference type="SMART" id="SM00493">
    <property type="entry name" value="TOPRIM"/>
    <property type="match status" value="1"/>
</dbReference>
<evidence type="ECO:0000256" key="8">
    <source>
        <dbReference type="ARBA" id="ARBA00022833"/>
    </source>
</evidence>
<keyword evidence="2 12" id="KW-0639">Primosome</keyword>
<dbReference type="NCBIfam" id="TIGR01391">
    <property type="entry name" value="dnaG"/>
    <property type="match status" value="1"/>
</dbReference>
<dbReference type="GO" id="GO:1990077">
    <property type="term" value="C:primosome complex"/>
    <property type="evidence" value="ECO:0007669"/>
    <property type="project" value="UniProtKB-KW"/>
</dbReference>
<dbReference type="Pfam" id="PF08278">
    <property type="entry name" value="DnaG_DnaB_bind"/>
    <property type="match status" value="1"/>
</dbReference>
<dbReference type="FunFam" id="3.90.580.10:FF:000001">
    <property type="entry name" value="DNA primase"/>
    <property type="match status" value="1"/>
</dbReference>
<evidence type="ECO:0000256" key="13">
    <source>
        <dbReference type="PIRNR" id="PIRNR002811"/>
    </source>
</evidence>
<dbReference type="Pfam" id="PF10410">
    <property type="entry name" value="DnaB_bind"/>
    <property type="match status" value="1"/>
</dbReference>
<keyword evidence="5 12" id="KW-0235">DNA replication</keyword>
<dbReference type="Gene3D" id="1.10.860.10">
    <property type="entry name" value="DNAb Helicase, Chain A"/>
    <property type="match status" value="1"/>
</dbReference>
<evidence type="ECO:0000256" key="1">
    <source>
        <dbReference type="ARBA" id="ARBA00022478"/>
    </source>
</evidence>
<dbReference type="KEGG" id="mbur:EQU24_00515"/>
<dbReference type="Gene3D" id="3.40.1360.10">
    <property type="match status" value="1"/>
</dbReference>
<comment type="cofactor">
    <cofactor evidence="12 13 14">
        <name>Zn(2+)</name>
        <dbReference type="ChEBI" id="CHEBI:29105"/>
    </cofactor>
    <text evidence="12 13 14">Binds 1 zinc ion per monomer.</text>
</comment>
<dbReference type="GO" id="GO:0000428">
    <property type="term" value="C:DNA-directed RNA polymerase complex"/>
    <property type="evidence" value="ECO:0007669"/>
    <property type="project" value="UniProtKB-KW"/>
</dbReference>
<evidence type="ECO:0000259" key="15">
    <source>
        <dbReference type="PROSITE" id="PS50880"/>
    </source>
</evidence>
<keyword evidence="10 12" id="KW-0238">DNA-binding</keyword>
<evidence type="ECO:0000256" key="2">
    <source>
        <dbReference type="ARBA" id="ARBA00022515"/>
    </source>
</evidence>
<dbReference type="HAMAP" id="MF_00974">
    <property type="entry name" value="DNA_primase_DnaG"/>
    <property type="match status" value="1"/>
</dbReference>
<dbReference type="InterPro" id="IPR050219">
    <property type="entry name" value="DnaG_primase"/>
</dbReference>
<dbReference type="CDD" id="cd03364">
    <property type="entry name" value="TOPRIM_DnaG_primases"/>
    <property type="match status" value="1"/>
</dbReference>
<dbReference type="InterPro" id="IPR002694">
    <property type="entry name" value="Znf_CHC2"/>
</dbReference>